<sequence length="214" mass="24734">MKLTDRFDDALVVGGRELKLNLAYDQVLRAMELWQDTTFTEAEKVNTFVEMFVVNKEELAGLDIQAKVAIVESIYKHYILDTSQLSDEGEIERPQRSNIEKAPYDLEKDAEYIFASFLYDYNIDLFDVQGKLHWQKFKSLLTNLSDESKFKQVVGIRQQKIPKPSKHNKEERDRIMKLKRIYRLEGEDSVEDIDAKADHLAAMLAPRKGGGQDG</sequence>
<dbReference type="Pfam" id="PF06854">
    <property type="entry name" value="Phage_Gp15"/>
    <property type="match status" value="1"/>
</dbReference>
<keyword evidence="2" id="KW-1185">Reference proteome</keyword>
<dbReference type="InterPro" id="IPR009660">
    <property type="entry name" value="Phage_A500_Gp15"/>
</dbReference>
<protein>
    <submittedName>
        <fullName evidence="1">Bacteriophage Gp15 protein</fullName>
    </submittedName>
</protein>
<organism evidence="1 2">
    <name type="scientific">Salsuginibacillus halophilus</name>
    <dbReference type="NCBI Taxonomy" id="517424"/>
    <lineage>
        <taxon>Bacteria</taxon>
        <taxon>Bacillati</taxon>
        <taxon>Bacillota</taxon>
        <taxon>Bacilli</taxon>
        <taxon>Bacillales</taxon>
        <taxon>Bacillaceae</taxon>
        <taxon>Salsuginibacillus</taxon>
    </lineage>
</organism>
<reference evidence="1 2" key="1">
    <citation type="submission" date="2018-03" db="EMBL/GenBank/DDBJ databases">
        <title>Genomic Encyclopedia of Type Strains, Phase III (KMG-III): the genomes of soil and plant-associated and newly described type strains.</title>
        <authorList>
            <person name="Whitman W."/>
        </authorList>
    </citation>
    <scope>NUCLEOTIDE SEQUENCE [LARGE SCALE GENOMIC DNA]</scope>
    <source>
        <strain evidence="1 2">CGMCC 1.07653</strain>
    </source>
</reference>
<dbReference type="Proteomes" id="UP000242310">
    <property type="component" value="Unassembled WGS sequence"/>
</dbReference>
<accession>A0A2P8H648</accession>
<name>A0A2P8H648_9BACI</name>
<evidence type="ECO:0000313" key="1">
    <source>
        <dbReference type="EMBL" id="PSL41702.1"/>
    </source>
</evidence>
<evidence type="ECO:0000313" key="2">
    <source>
        <dbReference type="Proteomes" id="UP000242310"/>
    </source>
</evidence>
<gene>
    <name evidence="1" type="ORF">B0H94_11815</name>
</gene>
<comment type="caution">
    <text evidence="1">The sequence shown here is derived from an EMBL/GenBank/DDBJ whole genome shotgun (WGS) entry which is preliminary data.</text>
</comment>
<proteinExistence type="predicted"/>
<dbReference type="EMBL" id="PYAV01000018">
    <property type="protein sequence ID" value="PSL41702.1"/>
    <property type="molecule type" value="Genomic_DNA"/>
</dbReference>
<dbReference type="RefSeq" id="WP_245894068.1">
    <property type="nucleotide sequence ID" value="NZ_PYAV01000018.1"/>
</dbReference>
<dbReference type="AlphaFoldDB" id="A0A2P8H648"/>